<dbReference type="Proteomes" id="UP001151532">
    <property type="component" value="Chromosome 1"/>
</dbReference>
<evidence type="ECO:0000313" key="2">
    <source>
        <dbReference type="EMBL" id="KAJ6712454.1"/>
    </source>
</evidence>
<protein>
    <submittedName>
        <fullName evidence="2">Uncharacterized protein</fullName>
    </submittedName>
</protein>
<dbReference type="EMBL" id="JAPFFK010000015">
    <property type="protein sequence ID" value="KAJ6712454.1"/>
    <property type="molecule type" value="Genomic_DNA"/>
</dbReference>
<organism evidence="2 3">
    <name type="scientific">Salix purpurea</name>
    <name type="common">Purple osier willow</name>
    <dbReference type="NCBI Taxonomy" id="77065"/>
    <lineage>
        <taxon>Eukaryota</taxon>
        <taxon>Viridiplantae</taxon>
        <taxon>Streptophyta</taxon>
        <taxon>Embryophyta</taxon>
        <taxon>Tracheophyta</taxon>
        <taxon>Spermatophyta</taxon>
        <taxon>Magnoliopsida</taxon>
        <taxon>eudicotyledons</taxon>
        <taxon>Gunneridae</taxon>
        <taxon>Pentapetalae</taxon>
        <taxon>rosids</taxon>
        <taxon>fabids</taxon>
        <taxon>Malpighiales</taxon>
        <taxon>Salicaceae</taxon>
        <taxon>Saliceae</taxon>
        <taxon>Salix</taxon>
    </lineage>
</organism>
<evidence type="ECO:0000256" key="1">
    <source>
        <dbReference type="SAM" id="MobiDB-lite"/>
    </source>
</evidence>
<dbReference type="OrthoDB" id="10454848at2759"/>
<proteinExistence type="predicted"/>
<accession>A0A9Q0YWA6</accession>
<reference evidence="2" key="1">
    <citation type="submission" date="2022-11" db="EMBL/GenBank/DDBJ databases">
        <authorList>
            <person name="Hyden B.L."/>
            <person name="Feng K."/>
            <person name="Yates T."/>
            <person name="Jawdy S."/>
            <person name="Smart L.B."/>
            <person name="Muchero W."/>
        </authorList>
    </citation>
    <scope>NUCLEOTIDE SEQUENCE</scope>
    <source>
        <tissue evidence="2">Shoot tip</tissue>
    </source>
</reference>
<feature type="region of interest" description="Disordered" evidence="1">
    <location>
        <begin position="1"/>
        <end position="28"/>
    </location>
</feature>
<dbReference type="AlphaFoldDB" id="A0A9Q0YWA6"/>
<sequence length="68" mass="7065">MDSSHGKGPPILGGKRSPAPGKSVPAAVGMPMRTLPLPLILRRSFLEPKSPLGYLGIEGYLGLGDKSP</sequence>
<keyword evidence="3" id="KW-1185">Reference proteome</keyword>
<reference evidence="2" key="2">
    <citation type="journal article" date="2023" name="Int. J. Mol. Sci.">
        <title>De Novo Assembly and Annotation of 11 Diverse Shrub Willow (Salix) Genomes Reveals Novel Gene Organization in Sex-Linked Regions.</title>
        <authorList>
            <person name="Hyden B."/>
            <person name="Feng K."/>
            <person name="Yates T.B."/>
            <person name="Jawdy S."/>
            <person name="Cereghino C."/>
            <person name="Smart L.B."/>
            <person name="Muchero W."/>
        </authorList>
    </citation>
    <scope>NUCLEOTIDE SEQUENCE</scope>
    <source>
        <tissue evidence="2">Shoot tip</tissue>
    </source>
</reference>
<evidence type="ECO:0000313" key="3">
    <source>
        <dbReference type="Proteomes" id="UP001151532"/>
    </source>
</evidence>
<name>A0A9Q0YWA6_SALPP</name>
<comment type="caution">
    <text evidence="2">The sequence shown here is derived from an EMBL/GenBank/DDBJ whole genome shotgun (WGS) entry which is preliminary data.</text>
</comment>
<gene>
    <name evidence="2" type="ORF">OIU79_008641</name>
</gene>